<sequence length="85" mass="9523">GGQQFSLLSVTSHSSYALHKISILVYNISKFLDIETSKFPTRYCYCLTNRTNDLTDFTGILLDIIGNSSFYLQEVFKSSSILSGL</sequence>
<reference evidence="1" key="2">
    <citation type="submission" date="2025-08" db="UniProtKB">
        <authorList>
            <consortium name="Ensembl"/>
        </authorList>
    </citation>
    <scope>IDENTIFICATION</scope>
</reference>
<dbReference type="PANTHER" id="PTHR15299:SF3">
    <property type="entry name" value="HERV-H LTR-ASSOCIATING PROTEIN 1"/>
    <property type="match status" value="1"/>
</dbReference>
<dbReference type="STRING" id="7897.ENSLACP00000011733"/>
<dbReference type="InParanoid" id="H3AQ12"/>
<keyword evidence="2" id="KW-1185">Reference proteome</keyword>
<protein>
    <submittedName>
        <fullName evidence="1">Uncharacterized protein</fullName>
    </submittedName>
</protein>
<dbReference type="Ensembl" id="ENSLACT00000011823.1">
    <property type="protein sequence ID" value="ENSLACP00000011733.1"/>
    <property type="gene ID" value="ENSLACG00000010330.1"/>
</dbReference>
<evidence type="ECO:0000313" key="1">
    <source>
        <dbReference type="Ensembl" id="ENSLACP00000011733.1"/>
    </source>
</evidence>
<dbReference type="HOGENOM" id="CLU_2533334_0_0_1"/>
<accession>H3AQ12</accession>
<evidence type="ECO:0000313" key="2">
    <source>
        <dbReference type="Proteomes" id="UP000008672"/>
    </source>
</evidence>
<proteinExistence type="predicted"/>
<dbReference type="EMBL" id="AFYH01098930">
    <property type="status" value="NOT_ANNOTATED_CDS"/>
    <property type="molecule type" value="Genomic_DNA"/>
</dbReference>
<dbReference type="AlphaFoldDB" id="H3AQ12"/>
<name>H3AQ12_LATCH</name>
<dbReference type="EMBL" id="AFYH01098929">
    <property type="status" value="NOT_ANNOTATED_CDS"/>
    <property type="molecule type" value="Genomic_DNA"/>
</dbReference>
<organism evidence="1 2">
    <name type="scientific">Latimeria chalumnae</name>
    <name type="common">Coelacanth</name>
    <dbReference type="NCBI Taxonomy" id="7897"/>
    <lineage>
        <taxon>Eukaryota</taxon>
        <taxon>Metazoa</taxon>
        <taxon>Chordata</taxon>
        <taxon>Craniata</taxon>
        <taxon>Vertebrata</taxon>
        <taxon>Euteleostomi</taxon>
        <taxon>Coelacanthiformes</taxon>
        <taxon>Coelacanthidae</taxon>
        <taxon>Latimeria</taxon>
    </lineage>
</organism>
<dbReference type="Bgee" id="ENSLACG00000010330">
    <property type="expression patterns" value="Expressed in pectoral fin"/>
</dbReference>
<dbReference type="eggNOG" id="ENOG502S3MP">
    <property type="taxonomic scope" value="Eukaryota"/>
</dbReference>
<dbReference type="Proteomes" id="UP000008672">
    <property type="component" value="Unassembled WGS sequence"/>
</dbReference>
<dbReference type="OMA" id="DFRNIEP"/>
<reference evidence="2" key="1">
    <citation type="submission" date="2011-08" db="EMBL/GenBank/DDBJ databases">
        <title>The draft genome of Latimeria chalumnae.</title>
        <authorList>
            <person name="Di Palma F."/>
            <person name="Alfoldi J."/>
            <person name="Johnson J."/>
            <person name="Berlin A."/>
            <person name="Gnerre S."/>
            <person name="Jaffe D."/>
            <person name="MacCallum I."/>
            <person name="Young S."/>
            <person name="Walker B.J."/>
            <person name="Lander E."/>
            <person name="Lindblad-Toh K."/>
        </authorList>
    </citation>
    <scope>NUCLEOTIDE SEQUENCE [LARGE SCALE GENOMIC DNA]</scope>
    <source>
        <strain evidence="2">Wild caught</strain>
    </source>
</reference>
<dbReference type="GeneTree" id="ENSGT00530000064699"/>
<dbReference type="PANTHER" id="PTHR15299">
    <property type="entry name" value="HERV-H LTR-ASSOCIATING PROTEIN 1"/>
    <property type="match status" value="1"/>
</dbReference>
<reference evidence="1" key="3">
    <citation type="submission" date="2025-09" db="UniProtKB">
        <authorList>
            <consortium name="Ensembl"/>
        </authorList>
    </citation>
    <scope>IDENTIFICATION</scope>
</reference>
<dbReference type="InterPro" id="IPR037643">
    <property type="entry name" value="HHLA1"/>
</dbReference>